<comment type="caution">
    <text evidence="7">The sequence shown here is derived from an EMBL/GenBank/DDBJ whole genome shotgun (WGS) entry which is preliminary data.</text>
</comment>
<dbReference type="SUPFAM" id="SSF52788">
    <property type="entry name" value="Phosphotyrosine protein phosphatases I"/>
    <property type="match status" value="1"/>
</dbReference>
<evidence type="ECO:0000313" key="8">
    <source>
        <dbReference type="Proteomes" id="UP000249542"/>
    </source>
</evidence>
<dbReference type="AlphaFoldDB" id="A0A2W7IPQ8"/>
<evidence type="ECO:0000256" key="3">
    <source>
        <dbReference type="ARBA" id="ARBA00022801"/>
    </source>
</evidence>
<dbReference type="InterPro" id="IPR050438">
    <property type="entry name" value="LMW_PTPase"/>
</dbReference>
<dbReference type="InterPro" id="IPR017867">
    <property type="entry name" value="Tyr_phospatase_low_mol_wt"/>
</dbReference>
<sequence>MKTRVLMVCLGNICRSPLAEGLLASKVDQEKIQVDSAGTSDYHIGHSPDKRSIAIASTNKLDISQQKGRQFTKEDFDTFDYIFVMDNSNYDDVIKLARNDEDKRKVELILNKIFPHENVDVPDPYYGGEHGFKNVYEMLDEATSIIAKEIS</sequence>
<accession>A0A2W7IPQ8</accession>
<keyword evidence="3" id="KW-0378">Hydrolase</keyword>
<keyword evidence="8" id="KW-1185">Reference proteome</keyword>
<organism evidence="7 8">
    <name type="scientific">Mesonia algae</name>
    <dbReference type="NCBI Taxonomy" id="213248"/>
    <lineage>
        <taxon>Bacteria</taxon>
        <taxon>Pseudomonadati</taxon>
        <taxon>Bacteroidota</taxon>
        <taxon>Flavobacteriia</taxon>
        <taxon>Flavobacteriales</taxon>
        <taxon>Flavobacteriaceae</taxon>
        <taxon>Mesonia</taxon>
    </lineage>
</organism>
<dbReference type="PRINTS" id="PR00719">
    <property type="entry name" value="LMWPTPASE"/>
</dbReference>
<protein>
    <recommendedName>
        <fullName evidence="2">protein-tyrosine-phosphatase</fullName>
        <ecNumber evidence="2">3.1.3.48</ecNumber>
    </recommendedName>
</protein>
<dbReference type="Gene3D" id="3.40.50.2300">
    <property type="match status" value="1"/>
</dbReference>
<dbReference type="InterPro" id="IPR036196">
    <property type="entry name" value="Ptyr_pPase_sf"/>
</dbReference>
<proteinExistence type="inferred from homology"/>
<feature type="domain" description="Phosphotyrosine protein phosphatase I" evidence="6">
    <location>
        <begin position="3"/>
        <end position="149"/>
    </location>
</feature>
<evidence type="ECO:0000256" key="5">
    <source>
        <dbReference type="PIRSR" id="PIRSR617867-1"/>
    </source>
</evidence>
<evidence type="ECO:0000313" key="7">
    <source>
        <dbReference type="EMBL" id="PZW40643.1"/>
    </source>
</evidence>
<dbReference type="Proteomes" id="UP000249542">
    <property type="component" value="Unassembled WGS sequence"/>
</dbReference>
<dbReference type="EMBL" id="QKYV01000004">
    <property type="protein sequence ID" value="PZW40643.1"/>
    <property type="molecule type" value="Genomic_DNA"/>
</dbReference>
<dbReference type="Pfam" id="PF01451">
    <property type="entry name" value="LMWPc"/>
    <property type="match status" value="1"/>
</dbReference>
<dbReference type="PANTHER" id="PTHR11717:SF7">
    <property type="entry name" value="LOW MOLECULAR WEIGHT PHOSPHOTYROSINE PROTEIN PHOSPHATASE"/>
    <property type="match status" value="1"/>
</dbReference>
<evidence type="ECO:0000256" key="2">
    <source>
        <dbReference type="ARBA" id="ARBA00013064"/>
    </source>
</evidence>
<dbReference type="EC" id="3.1.3.48" evidence="2"/>
<keyword evidence="4" id="KW-0904">Protein phosphatase</keyword>
<dbReference type="InterPro" id="IPR023485">
    <property type="entry name" value="Ptyr_pPase"/>
</dbReference>
<feature type="active site" evidence="5">
    <location>
        <position position="15"/>
    </location>
</feature>
<reference evidence="7 8" key="1">
    <citation type="submission" date="2018-06" db="EMBL/GenBank/DDBJ databases">
        <title>Genomic Encyclopedia of Archaeal and Bacterial Type Strains, Phase II (KMG-II): from individual species to whole genera.</title>
        <authorList>
            <person name="Goeker M."/>
        </authorList>
    </citation>
    <scope>NUCLEOTIDE SEQUENCE [LARGE SCALE GENOMIC DNA]</scope>
    <source>
        <strain evidence="7 8">DSM 15361</strain>
    </source>
</reference>
<dbReference type="PANTHER" id="PTHR11717">
    <property type="entry name" value="LOW MOLECULAR WEIGHT PROTEIN TYROSINE PHOSPHATASE"/>
    <property type="match status" value="1"/>
</dbReference>
<dbReference type="CDD" id="cd16343">
    <property type="entry name" value="LMWPTP"/>
    <property type="match status" value="1"/>
</dbReference>
<gene>
    <name evidence="7" type="ORF">LX95_01711</name>
</gene>
<evidence type="ECO:0000256" key="4">
    <source>
        <dbReference type="ARBA" id="ARBA00022912"/>
    </source>
</evidence>
<dbReference type="GO" id="GO:0004725">
    <property type="term" value="F:protein tyrosine phosphatase activity"/>
    <property type="evidence" value="ECO:0007669"/>
    <property type="project" value="UniProtKB-EC"/>
</dbReference>
<feature type="active site" description="Proton donor" evidence="5">
    <location>
        <position position="123"/>
    </location>
</feature>
<evidence type="ECO:0000259" key="6">
    <source>
        <dbReference type="SMART" id="SM00226"/>
    </source>
</evidence>
<name>A0A2W7IPQ8_9FLAO</name>
<comment type="similarity">
    <text evidence="1">Belongs to the low molecular weight phosphotyrosine protein phosphatase family.</text>
</comment>
<evidence type="ECO:0000256" key="1">
    <source>
        <dbReference type="ARBA" id="ARBA00011063"/>
    </source>
</evidence>
<dbReference type="RefSeq" id="WP_111541011.1">
    <property type="nucleotide sequence ID" value="NZ_QKYV01000004.1"/>
</dbReference>
<dbReference type="SMART" id="SM00226">
    <property type="entry name" value="LMWPc"/>
    <property type="match status" value="1"/>
</dbReference>
<feature type="active site" description="Nucleophile" evidence="5">
    <location>
        <position position="9"/>
    </location>
</feature>